<dbReference type="RefSeq" id="WP_143108881.1">
    <property type="nucleotide sequence ID" value="NZ_MIQH01000933.1"/>
</dbReference>
<dbReference type="AlphaFoldDB" id="A0A1J8PUX1"/>
<protein>
    <recommendedName>
        <fullName evidence="1">Lcl C-terminal domain-containing protein</fullName>
    </recommendedName>
</protein>
<dbReference type="InterPro" id="IPR011460">
    <property type="entry name" value="Lcl_C"/>
</dbReference>
<gene>
    <name evidence="2" type="ORF">BGC33_02240</name>
</gene>
<sequence>KWSCVKDNHTGLVWEVKTDDGSKDNNTTNNTHTNIHHKDNRYRWGGKTALGRIHTKKEGTYHNDWTGLVDGTNTANFCGGNNWRVPTLGELRSIADLSTISPAIDSHYFPNTTANDFWSSSPYTGNSSGAWRLDFDDGYDYTYNRNYNYYVRLVRSEQ</sequence>
<feature type="domain" description="Lcl C-terminal" evidence="1">
    <location>
        <begin position="4"/>
        <end position="155"/>
    </location>
</feature>
<evidence type="ECO:0000313" key="2">
    <source>
        <dbReference type="EMBL" id="OJA03204.1"/>
    </source>
</evidence>
<dbReference type="PANTHER" id="PTHR35812:SF1">
    <property type="entry name" value="LIPOPROTEIN"/>
    <property type="match status" value="1"/>
</dbReference>
<comment type="caution">
    <text evidence="2">The sequence shown here is derived from an EMBL/GenBank/DDBJ whole genome shotgun (WGS) entry which is preliminary data.</text>
</comment>
<dbReference type="Pfam" id="PF07603">
    <property type="entry name" value="Lcl_C"/>
    <property type="match status" value="1"/>
</dbReference>
<dbReference type="EMBL" id="MIQH01000933">
    <property type="protein sequence ID" value="OJA03204.1"/>
    <property type="molecule type" value="Genomic_DNA"/>
</dbReference>
<name>A0A1J8PUX1_9GAMM</name>
<organism evidence="2 3">
    <name type="scientific">Bathymodiolus thermophilus thioautotrophic gill symbiont</name>
    <dbReference type="NCBI Taxonomy" id="2360"/>
    <lineage>
        <taxon>Bacteria</taxon>
        <taxon>Pseudomonadati</taxon>
        <taxon>Pseudomonadota</taxon>
        <taxon>Gammaproteobacteria</taxon>
        <taxon>sulfur-oxidizing symbionts</taxon>
    </lineage>
</organism>
<dbReference type="PANTHER" id="PTHR35812">
    <property type="entry name" value="LIPOPROTEIN"/>
    <property type="match status" value="1"/>
</dbReference>
<accession>A0A1J8PUX1</accession>
<evidence type="ECO:0000259" key="1">
    <source>
        <dbReference type="Pfam" id="PF07603"/>
    </source>
</evidence>
<evidence type="ECO:0000313" key="3">
    <source>
        <dbReference type="Proteomes" id="UP000182798"/>
    </source>
</evidence>
<reference evidence="3" key="1">
    <citation type="submission" date="2016-09" db="EMBL/GenBank/DDBJ databases">
        <title>Genome Sequence of Bathymodiolus thermophilus sulfur-oxidizing gill endosymbiont.</title>
        <authorList>
            <person name="Ponnudurai R."/>
            <person name="Kleiner M."/>
            <person name="Sayavedra L."/>
            <person name="Thuermer A."/>
            <person name="Felbeck H."/>
            <person name="Schlueter R."/>
            <person name="Schweder T."/>
            <person name="Markert S."/>
        </authorList>
    </citation>
    <scope>NUCLEOTIDE SEQUENCE [LARGE SCALE GENOMIC DNA]</scope>
    <source>
        <strain evidence="3">BAT/CrabSpa'14</strain>
    </source>
</reference>
<dbReference type="Proteomes" id="UP000182798">
    <property type="component" value="Unassembled WGS sequence"/>
</dbReference>
<proteinExistence type="predicted"/>
<dbReference type="OrthoDB" id="9805202at2"/>
<feature type="non-terminal residue" evidence="2">
    <location>
        <position position="1"/>
    </location>
</feature>